<reference evidence="1 2" key="1">
    <citation type="submission" date="2015-11" db="EMBL/GenBank/DDBJ databases">
        <title>Genomic analysis of 38 Legionella species identifies large and diverse effector repertoires.</title>
        <authorList>
            <person name="Burstein D."/>
            <person name="Amaro F."/>
            <person name="Zusman T."/>
            <person name="Lifshitz Z."/>
            <person name="Cohen O."/>
            <person name="Gilbert J.A."/>
            <person name="Pupko T."/>
            <person name="Shuman H.A."/>
            <person name="Segal G."/>
        </authorList>
    </citation>
    <scope>NUCLEOTIDE SEQUENCE [LARGE SCALE GENOMIC DNA]</scope>
    <source>
        <strain evidence="1 2">SC-63-C7</strain>
    </source>
</reference>
<accession>A0A0W0YLX5</accession>
<dbReference type="AlphaFoldDB" id="A0A0W0YLX5"/>
<organism evidence="1 2">
    <name type="scientific">Legionella santicrucis</name>
    <dbReference type="NCBI Taxonomy" id="45074"/>
    <lineage>
        <taxon>Bacteria</taxon>
        <taxon>Pseudomonadati</taxon>
        <taxon>Pseudomonadota</taxon>
        <taxon>Gammaproteobacteria</taxon>
        <taxon>Legionellales</taxon>
        <taxon>Legionellaceae</taxon>
        <taxon>Legionella</taxon>
    </lineage>
</organism>
<gene>
    <name evidence="1" type="ORF">Lsan_2532</name>
</gene>
<dbReference type="EMBL" id="LNYU01000074">
    <property type="protein sequence ID" value="KTD57716.1"/>
    <property type="molecule type" value="Genomic_DNA"/>
</dbReference>
<proteinExistence type="predicted"/>
<dbReference type="RefSeq" id="WP_162265606.1">
    <property type="nucleotide sequence ID" value="NZ_LNYU01000074.1"/>
</dbReference>
<sequence>QLPQHFSLLTDKDLIQDFLAVSEKNKVIGTVFADDPKMMFSDVLAQKAPGVLHALPKPETNPLSLLGHSKSEKGICPMRVQNSHVSSNHLINKLNQDGQLPTDPINFGLSEDMAIQLENLNSDFLNRHFKAKSGLESVDWVIIFKEGILSLHKADSSHTEYTKVAEELVESRFSAYNQIKQISHIPLLLLELLH</sequence>
<evidence type="ECO:0000313" key="2">
    <source>
        <dbReference type="Proteomes" id="UP000054703"/>
    </source>
</evidence>
<keyword evidence="2" id="KW-1185">Reference proteome</keyword>
<dbReference type="Proteomes" id="UP000054703">
    <property type="component" value="Unassembled WGS sequence"/>
</dbReference>
<evidence type="ECO:0000313" key="1">
    <source>
        <dbReference type="EMBL" id="KTD57716.1"/>
    </source>
</evidence>
<comment type="caution">
    <text evidence="1">The sequence shown here is derived from an EMBL/GenBank/DDBJ whole genome shotgun (WGS) entry which is preliminary data.</text>
</comment>
<feature type="non-terminal residue" evidence="1">
    <location>
        <position position="1"/>
    </location>
</feature>
<feature type="non-terminal residue" evidence="1">
    <location>
        <position position="194"/>
    </location>
</feature>
<protein>
    <submittedName>
        <fullName evidence="1">Uncharacterized protein</fullName>
    </submittedName>
</protein>
<name>A0A0W0YLX5_9GAMM</name>